<evidence type="ECO:0000313" key="2">
    <source>
        <dbReference type="EMBL" id="CAF1700199.1"/>
    </source>
</evidence>
<feature type="region of interest" description="Disordered" evidence="1">
    <location>
        <begin position="139"/>
        <end position="202"/>
    </location>
</feature>
<feature type="compositionally biased region" description="Basic and acidic residues" evidence="1">
    <location>
        <begin position="139"/>
        <end position="158"/>
    </location>
</feature>
<name>A0A816I1Y1_BRANA</name>
<gene>
    <name evidence="2" type="ORF">DARMORV10_C03P23560.1</name>
</gene>
<organism evidence="2">
    <name type="scientific">Brassica napus</name>
    <name type="common">Rape</name>
    <dbReference type="NCBI Taxonomy" id="3708"/>
    <lineage>
        <taxon>Eukaryota</taxon>
        <taxon>Viridiplantae</taxon>
        <taxon>Streptophyta</taxon>
        <taxon>Embryophyta</taxon>
        <taxon>Tracheophyta</taxon>
        <taxon>Spermatophyta</taxon>
        <taxon>Magnoliopsida</taxon>
        <taxon>eudicotyledons</taxon>
        <taxon>Gunneridae</taxon>
        <taxon>Pentapetalae</taxon>
        <taxon>rosids</taxon>
        <taxon>malvids</taxon>
        <taxon>Brassicales</taxon>
        <taxon>Brassicaceae</taxon>
        <taxon>Brassiceae</taxon>
        <taxon>Brassica</taxon>
    </lineage>
</organism>
<feature type="region of interest" description="Disordered" evidence="1">
    <location>
        <begin position="75"/>
        <end position="98"/>
    </location>
</feature>
<feature type="compositionally biased region" description="Basic and acidic residues" evidence="1">
    <location>
        <begin position="181"/>
        <end position="195"/>
    </location>
</feature>
<reference evidence="2" key="1">
    <citation type="submission" date="2021-01" db="EMBL/GenBank/DDBJ databases">
        <authorList>
            <consortium name="Genoscope - CEA"/>
            <person name="William W."/>
        </authorList>
    </citation>
    <scope>NUCLEOTIDE SEQUENCE</scope>
</reference>
<dbReference type="EMBL" id="HG994367">
    <property type="protein sequence ID" value="CAF1700199.1"/>
    <property type="molecule type" value="Genomic_DNA"/>
</dbReference>
<protein>
    <submittedName>
        <fullName evidence="2">(rape) hypothetical protein</fullName>
    </submittedName>
</protein>
<feature type="compositionally biased region" description="Basic residues" evidence="1">
    <location>
        <begin position="81"/>
        <end position="96"/>
    </location>
</feature>
<sequence>MCNEKKRGKTRVERKESRFRFSAESRFTPERFIGTNRATGIPAGNRVTIIKPPSSSACPSSSVFQVLESINRQFESSSNPVRHKHKRRKHHTNPHHHLAENFLVNNDISSATSKHQTQNTEPSPLNGYKTIGLWLRAGGAEHREPPPPESLKSDDSTEKVATTEVEAGYTMTKRPQCTRNYDTDQERRRYEEPPRDLFLSQH</sequence>
<proteinExistence type="predicted"/>
<dbReference type="Proteomes" id="UP001295469">
    <property type="component" value="Chromosome C03"/>
</dbReference>
<accession>A0A816I1Y1</accession>
<evidence type="ECO:0000256" key="1">
    <source>
        <dbReference type="SAM" id="MobiDB-lite"/>
    </source>
</evidence>
<dbReference type="AlphaFoldDB" id="A0A816I1Y1"/>